<feature type="transmembrane region" description="Helical" evidence="2">
    <location>
        <begin position="213"/>
        <end position="232"/>
    </location>
</feature>
<dbReference type="GO" id="GO:0009103">
    <property type="term" value="P:lipopolysaccharide biosynthetic process"/>
    <property type="evidence" value="ECO:0007669"/>
    <property type="project" value="TreeGrafter"/>
</dbReference>
<feature type="transmembrane region" description="Helical" evidence="2">
    <location>
        <begin position="278"/>
        <end position="299"/>
    </location>
</feature>
<dbReference type="InterPro" id="IPR043968">
    <property type="entry name" value="SGNH"/>
</dbReference>
<organism evidence="5 6">
    <name type="scientific">Flexivirga caeni</name>
    <dbReference type="NCBI Taxonomy" id="2294115"/>
    <lineage>
        <taxon>Bacteria</taxon>
        <taxon>Bacillati</taxon>
        <taxon>Actinomycetota</taxon>
        <taxon>Actinomycetes</taxon>
        <taxon>Micrococcales</taxon>
        <taxon>Dermacoccaceae</taxon>
        <taxon>Flexivirga</taxon>
    </lineage>
</organism>
<evidence type="ECO:0000313" key="5">
    <source>
        <dbReference type="EMBL" id="RNI21169.1"/>
    </source>
</evidence>
<keyword evidence="5" id="KW-0012">Acyltransferase</keyword>
<dbReference type="Pfam" id="PF01757">
    <property type="entry name" value="Acyl_transf_3"/>
    <property type="match status" value="1"/>
</dbReference>
<evidence type="ECO:0000259" key="4">
    <source>
        <dbReference type="Pfam" id="PF19040"/>
    </source>
</evidence>
<feature type="transmembrane region" description="Helical" evidence="2">
    <location>
        <begin position="100"/>
        <end position="118"/>
    </location>
</feature>
<dbReference type="EMBL" id="RJJQ01000012">
    <property type="protein sequence ID" value="RNI21169.1"/>
    <property type="molecule type" value="Genomic_DNA"/>
</dbReference>
<feature type="transmembrane region" description="Helical" evidence="2">
    <location>
        <begin position="252"/>
        <end position="271"/>
    </location>
</feature>
<proteinExistence type="predicted"/>
<keyword evidence="2" id="KW-1133">Transmembrane helix</keyword>
<feature type="transmembrane region" description="Helical" evidence="2">
    <location>
        <begin position="59"/>
        <end position="79"/>
    </location>
</feature>
<keyword evidence="2" id="KW-0812">Transmembrane</keyword>
<name>A0A3M9M6H6_9MICO</name>
<feature type="compositionally biased region" description="Pro residues" evidence="1">
    <location>
        <begin position="451"/>
        <end position="461"/>
    </location>
</feature>
<dbReference type="Proteomes" id="UP000271678">
    <property type="component" value="Unassembled WGS sequence"/>
</dbReference>
<keyword evidence="2" id="KW-0472">Membrane</keyword>
<dbReference type="Pfam" id="PF19040">
    <property type="entry name" value="SGNH"/>
    <property type="match status" value="1"/>
</dbReference>
<feature type="transmembrane region" description="Helical" evidence="2">
    <location>
        <begin position="344"/>
        <end position="364"/>
    </location>
</feature>
<dbReference type="GO" id="GO:0016747">
    <property type="term" value="F:acyltransferase activity, transferring groups other than amino-acyl groups"/>
    <property type="evidence" value="ECO:0007669"/>
    <property type="project" value="InterPro"/>
</dbReference>
<keyword evidence="6" id="KW-1185">Reference proteome</keyword>
<feature type="transmembrane region" description="Helical" evidence="2">
    <location>
        <begin position="305"/>
        <end position="324"/>
    </location>
</feature>
<protein>
    <submittedName>
        <fullName evidence="5">Acyltransferase</fullName>
    </submittedName>
</protein>
<comment type="caution">
    <text evidence="5">The sequence shown here is derived from an EMBL/GenBank/DDBJ whole genome shotgun (WGS) entry which is preliminary data.</text>
</comment>
<evidence type="ECO:0000313" key="6">
    <source>
        <dbReference type="Proteomes" id="UP000271678"/>
    </source>
</evidence>
<dbReference type="AlphaFoldDB" id="A0A3M9M6H6"/>
<reference evidence="5 6" key="1">
    <citation type="submission" date="2018-11" db="EMBL/GenBank/DDBJ databases">
        <title>Draft genome of Simplicispira Flexivirga sp. BO-16.</title>
        <authorList>
            <person name="Im W.T."/>
        </authorList>
    </citation>
    <scope>NUCLEOTIDE SEQUENCE [LARGE SCALE GENOMIC DNA]</scope>
    <source>
        <strain evidence="5 6">BO-16</strain>
    </source>
</reference>
<feature type="transmembrane region" description="Helical" evidence="2">
    <location>
        <begin position="174"/>
        <end position="192"/>
    </location>
</feature>
<accession>A0A3M9M6H6</accession>
<sequence>MKYAQPGGALRKLAVMQAGGSRGRGSRGTARRRADIQGLRALAVAAVIGAHVWQWPRGGFLGVDVFFVISGYLITSLLLRRRHQSPAAVLGWFYLRRARRILPLALLVLVAVLVVSRLQDGPVLAAQVRSDTRWAAIFLANWHFAALDNDYFHLGAAPSPVEHYWSLAVEEQFYLVWPLLVLGVLQVCRARPATRTAREARSRHRRTRSVHTAGRPAVAVAAAIVVVVSWCWAARQGDTNATTAYYSTLTRAWELGAGALLACLPTSWFRLRAVPRAVVSWAGLAVIVASFGVVSSGTGMPVPGAILPVVGSALVIAAGIAAPARQPLLSNRLMTGIGDISYGLYLWHYPLLVSCDVFLVPGAFRTRLVVTAGAVVLAVVSHFLLERPIIDWPAGRTGWRVWWAVHRRALAGAGMATALLLGSVCTLGWARPATFAAPRHLSGALPGDAVAPPPPSTPPVIPTATLRPPTASPTRQGPTPQPALGPLGRAIQAGLRGGLQLASWSGVTPNPADQQALSAGMPGSAGCAATDVADPHACTFGNPHGPEIDVYGDSMGDNLLGAAVAGLGSTYKVRGLIKLACAVNGVNANFGEDAWAIPCVNHREAVIRYVKQARPQVLIMVETYTWILKLKDGSQGARAAAEWQAADQRFVDTIRPYVKHIVIVTPSISGVGPADCYRPGGAPSQCVVGIPPFWKLARDAEAKVRGVTFLDLTRWYCVDGSCPMVTTLGGRATEIKIDYLHITYAYEQQLGPDLRYLLTAAKVIAP</sequence>
<dbReference type="PANTHER" id="PTHR23028">
    <property type="entry name" value="ACETYLTRANSFERASE"/>
    <property type="match status" value="1"/>
</dbReference>
<gene>
    <name evidence="5" type="ORF">EFY87_12910</name>
</gene>
<feature type="transmembrane region" description="Helical" evidence="2">
    <location>
        <begin position="34"/>
        <end position="53"/>
    </location>
</feature>
<keyword evidence="5" id="KW-0808">Transferase</keyword>
<dbReference type="PANTHER" id="PTHR23028:SF53">
    <property type="entry name" value="ACYL_TRANSF_3 DOMAIN-CONTAINING PROTEIN"/>
    <property type="match status" value="1"/>
</dbReference>
<feature type="transmembrane region" description="Helical" evidence="2">
    <location>
        <begin position="370"/>
        <end position="389"/>
    </location>
</feature>
<dbReference type="InterPro" id="IPR002656">
    <property type="entry name" value="Acyl_transf_3_dom"/>
</dbReference>
<feature type="domain" description="SGNH" evidence="4">
    <location>
        <begin position="534"/>
        <end position="752"/>
    </location>
</feature>
<dbReference type="InterPro" id="IPR050879">
    <property type="entry name" value="Acyltransferase_3"/>
</dbReference>
<feature type="domain" description="Acyltransferase 3" evidence="3">
    <location>
        <begin position="34"/>
        <end position="381"/>
    </location>
</feature>
<evidence type="ECO:0000259" key="3">
    <source>
        <dbReference type="Pfam" id="PF01757"/>
    </source>
</evidence>
<feature type="region of interest" description="Disordered" evidence="1">
    <location>
        <begin position="446"/>
        <end position="482"/>
    </location>
</feature>
<evidence type="ECO:0000256" key="1">
    <source>
        <dbReference type="SAM" id="MobiDB-lite"/>
    </source>
</evidence>
<dbReference type="GO" id="GO:0016020">
    <property type="term" value="C:membrane"/>
    <property type="evidence" value="ECO:0007669"/>
    <property type="project" value="TreeGrafter"/>
</dbReference>
<evidence type="ECO:0000256" key="2">
    <source>
        <dbReference type="SAM" id="Phobius"/>
    </source>
</evidence>
<feature type="transmembrane region" description="Helical" evidence="2">
    <location>
        <begin position="409"/>
        <end position="430"/>
    </location>
</feature>